<evidence type="ECO:0000259" key="1">
    <source>
        <dbReference type="Pfam" id="PF13472"/>
    </source>
</evidence>
<dbReference type="InterPro" id="IPR013830">
    <property type="entry name" value="SGNH_hydro"/>
</dbReference>
<dbReference type="EMBL" id="JACOOZ010000003">
    <property type="protein sequence ID" value="MBC5667446.1"/>
    <property type="molecule type" value="Genomic_DNA"/>
</dbReference>
<dbReference type="RefSeq" id="WP_186840227.1">
    <property type="nucleotide sequence ID" value="NZ_JACOOZ010000003.1"/>
</dbReference>
<gene>
    <name evidence="2" type="ORF">H8S00_05540</name>
</gene>
<dbReference type="Proteomes" id="UP000597877">
    <property type="component" value="Unassembled WGS sequence"/>
</dbReference>
<keyword evidence="2" id="KW-0378">Hydrolase</keyword>
<dbReference type="InterPro" id="IPR036514">
    <property type="entry name" value="SGNH_hydro_sf"/>
</dbReference>
<reference evidence="2 3" key="1">
    <citation type="submission" date="2020-08" db="EMBL/GenBank/DDBJ databases">
        <title>Genome public.</title>
        <authorList>
            <person name="Liu C."/>
            <person name="Sun Q."/>
        </authorList>
    </citation>
    <scope>NUCLEOTIDE SEQUENCE [LARGE SCALE GENOMIC DNA]</scope>
    <source>
        <strain evidence="2 3">BX4</strain>
    </source>
</reference>
<sequence length="483" mass="54335">MNLELKKIISQLWSTCKYTFPIINDTAKSDKNVYSSNKTEEIIEEKLNNSNISIESVFDEDSTNAVANNILLNFFKTGSLSMKELVNGDITLNPTWEFGALNEKGENNDTSTRIRTRDYIEIDDNPITISALTSSVGFAYCLYNSNKELSGGQTSKYQTDSVTIESSDTIKYIRVWSNTINVNKATELISIVKNIKTDEKVIVNKKLMYNKEEIDNMDISSYWKDKTLIFTGDSIPHGQTMQGNVDKPYPNIVAEKLGMKLINYSIGGSTFACKKDYGGCFANGTEFNNATKDTSKIYDIIIGQSYNTYKYDSENNKWIAAKIGDSRTPLSERIKLMSDGDLIIYAGGTNDFQYNWTEIGTMTDRTNNTFYGALHNTCLALLEKYKGKQIIFCTPIKRCQSPYTSIESKNNHGLTLKDYGNIIKEVCDYYSIPIIDLYSISGLNPHIQSQSSYFDNYKTHPLQEGHNILGGIIASAIQGIRSI</sequence>
<dbReference type="GO" id="GO:0016787">
    <property type="term" value="F:hydrolase activity"/>
    <property type="evidence" value="ECO:0007669"/>
    <property type="project" value="UniProtKB-KW"/>
</dbReference>
<dbReference type="SUPFAM" id="SSF52266">
    <property type="entry name" value="SGNH hydrolase"/>
    <property type="match status" value="1"/>
</dbReference>
<proteinExistence type="predicted"/>
<evidence type="ECO:0000313" key="2">
    <source>
        <dbReference type="EMBL" id="MBC5667446.1"/>
    </source>
</evidence>
<name>A0ABR7F1K1_9FIRM</name>
<dbReference type="Pfam" id="PF13472">
    <property type="entry name" value="Lipase_GDSL_2"/>
    <property type="match status" value="1"/>
</dbReference>
<dbReference type="CDD" id="cd00229">
    <property type="entry name" value="SGNH_hydrolase"/>
    <property type="match status" value="1"/>
</dbReference>
<evidence type="ECO:0000313" key="3">
    <source>
        <dbReference type="Proteomes" id="UP000597877"/>
    </source>
</evidence>
<keyword evidence="3" id="KW-1185">Reference proteome</keyword>
<organism evidence="2 3">
    <name type="scientific">Eubacterium segne</name>
    <dbReference type="NCBI Taxonomy" id="2763045"/>
    <lineage>
        <taxon>Bacteria</taxon>
        <taxon>Bacillati</taxon>
        <taxon>Bacillota</taxon>
        <taxon>Clostridia</taxon>
        <taxon>Eubacteriales</taxon>
        <taxon>Eubacteriaceae</taxon>
        <taxon>Eubacterium</taxon>
    </lineage>
</organism>
<protein>
    <submittedName>
        <fullName evidence="2">SGNH/GDSL hydrolase family protein</fullName>
    </submittedName>
</protein>
<accession>A0ABR7F1K1</accession>
<feature type="domain" description="SGNH hydrolase-type esterase" evidence="1">
    <location>
        <begin position="231"/>
        <end position="467"/>
    </location>
</feature>
<comment type="caution">
    <text evidence="2">The sequence shown here is derived from an EMBL/GenBank/DDBJ whole genome shotgun (WGS) entry which is preliminary data.</text>
</comment>
<dbReference type="Gene3D" id="3.40.50.1110">
    <property type="entry name" value="SGNH hydrolase"/>
    <property type="match status" value="1"/>
</dbReference>